<dbReference type="EMBL" id="JBFNQD010000020">
    <property type="protein sequence ID" value="MEW9309984.1"/>
    <property type="molecule type" value="Genomic_DNA"/>
</dbReference>
<dbReference type="PANTHER" id="PTHR43792:SF1">
    <property type="entry name" value="N-ACETYLTRANSFERASE DOMAIN-CONTAINING PROTEIN"/>
    <property type="match status" value="1"/>
</dbReference>
<dbReference type="InterPro" id="IPR016181">
    <property type="entry name" value="Acyl_CoA_acyltransferase"/>
</dbReference>
<reference evidence="2 3" key="1">
    <citation type="submission" date="2024-07" db="EMBL/GenBank/DDBJ databases">
        <title>Description of Labrys sedimenti sp. nov., isolated from a diclofenac-degrading enrichment culture.</title>
        <authorList>
            <person name="Tancsics A."/>
            <person name="Csepanyi A."/>
        </authorList>
    </citation>
    <scope>NUCLEOTIDE SEQUENCE [LARGE SCALE GENOMIC DNA]</scope>
    <source>
        <strain evidence="2 3">LMG 23578</strain>
    </source>
</reference>
<dbReference type="InterPro" id="IPR051531">
    <property type="entry name" value="N-acetyltransferase"/>
</dbReference>
<gene>
    <name evidence="2" type="ORF">ABXS05_30870</name>
</gene>
<comment type="caution">
    <text evidence="2">The sequence shown here is derived from an EMBL/GenBank/DDBJ whole genome shotgun (WGS) entry which is preliminary data.</text>
</comment>
<dbReference type="InterPro" id="IPR000182">
    <property type="entry name" value="GNAT_dom"/>
</dbReference>
<dbReference type="SUPFAM" id="SSF55729">
    <property type="entry name" value="Acyl-CoA N-acyltransferases (Nat)"/>
    <property type="match status" value="1"/>
</dbReference>
<dbReference type="Proteomes" id="UP001555786">
    <property type="component" value="Unassembled WGS sequence"/>
</dbReference>
<evidence type="ECO:0000313" key="3">
    <source>
        <dbReference type="Proteomes" id="UP001555786"/>
    </source>
</evidence>
<protein>
    <submittedName>
        <fullName evidence="2">GNAT family protein</fullName>
        <ecNumber evidence="2">2.-.-.-</ecNumber>
    </submittedName>
</protein>
<dbReference type="Gene3D" id="3.40.630.30">
    <property type="match status" value="1"/>
</dbReference>
<proteinExistence type="predicted"/>
<dbReference type="PANTHER" id="PTHR43792">
    <property type="entry name" value="GNAT FAMILY, PUTATIVE (AFU_ORTHOLOGUE AFUA_3G00765)-RELATED-RELATED"/>
    <property type="match status" value="1"/>
</dbReference>
<dbReference type="RefSeq" id="WP_367626554.1">
    <property type="nucleotide sequence ID" value="NZ_JBFNQD010000020.1"/>
</dbReference>
<feature type="domain" description="N-acetyltransferase" evidence="1">
    <location>
        <begin position="9"/>
        <end position="160"/>
    </location>
</feature>
<dbReference type="PROSITE" id="PS51186">
    <property type="entry name" value="GNAT"/>
    <property type="match status" value="1"/>
</dbReference>
<dbReference type="GO" id="GO:0016740">
    <property type="term" value="F:transferase activity"/>
    <property type="evidence" value="ECO:0007669"/>
    <property type="project" value="UniProtKB-KW"/>
</dbReference>
<keyword evidence="3" id="KW-1185">Reference proteome</keyword>
<keyword evidence="2" id="KW-0808">Transferase</keyword>
<evidence type="ECO:0000313" key="2">
    <source>
        <dbReference type="EMBL" id="MEW9309984.1"/>
    </source>
</evidence>
<evidence type="ECO:0000259" key="1">
    <source>
        <dbReference type="PROSITE" id="PS51186"/>
    </source>
</evidence>
<accession>A0ABV3PWI9</accession>
<name>A0ABV3PWI9_9HYPH</name>
<dbReference type="Pfam" id="PF13302">
    <property type="entry name" value="Acetyltransf_3"/>
    <property type="match status" value="1"/>
</dbReference>
<organism evidence="2 3">
    <name type="scientific">Labrys neptuniae</name>
    <dbReference type="NCBI Taxonomy" id="376174"/>
    <lineage>
        <taxon>Bacteria</taxon>
        <taxon>Pseudomonadati</taxon>
        <taxon>Pseudomonadota</taxon>
        <taxon>Alphaproteobacteria</taxon>
        <taxon>Hyphomicrobiales</taxon>
        <taxon>Xanthobacteraceae</taxon>
        <taxon>Labrys</taxon>
    </lineage>
</organism>
<sequence length="181" mass="20742">MQIIETDRLILRNFREGDAAALYAYLREPAANCFLSLKLVDMKDAEAEARNRSSDDEHVAVCLKKSDRLIGDVFAVAEDDTYSVGWNFNPVVHGKGYAFEAAKALFTYLFEDKGARRLYAYVEDHNIASQRLCERLGMRKEGTFVEFISFANDEAGNPIYENTMQYAVLRREWKPMMRSAD</sequence>
<dbReference type="EC" id="2.-.-.-" evidence="2"/>